<gene>
    <name evidence="5" type="primary">pxpB</name>
    <name evidence="5" type="ORF">FKX85_14220</name>
</gene>
<dbReference type="SMART" id="SM00796">
    <property type="entry name" value="AHS1"/>
    <property type="match status" value="1"/>
</dbReference>
<protein>
    <submittedName>
        <fullName evidence="5">5-oxoprolinase subunit PxpB</fullName>
        <ecNumber evidence="5">3.5.2.9</ecNumber>
    </submittedName>
</protein>
<evidence type="ECO:0000256" key="1">
    <source>
        <dbReference type="ARBA" id="ARBA00022741"/>
    </source>
</evidence>
<dbReference type="KEGG" id="echi:FKX85_14220"/>
<evidence type="ECO:0000259" key="4">
    <source>
        <dbReference type="SMART" id="SM00796"/>
    </source>
</evidence>
<accession>A0A514CJZ7</accession>
<dbReference type="SUPFAM" id="SSF50891">
    <property type="entry name" value="Cyclophilin-like"/>
    <property type="match status" value="1"/>
</dbReference>
<keyword evidence="3" id="KW-0067">ATP-binding</keyword>
<dbReference type="AlphaFoldDB" id="A0A514CJZ7"/>
<evidence type="ECO:0000256" key="2">
    <source>
        <dbReference type="ARBA" id="ARBA00022801"/>
    </source>
</evidence>
<dbReference type="InterPro" id="IPR029000">
    <property type="entry name" value="Cyclophilin-like_dom_sf"/>
</dbReference>
<dbReference type="RefSeq" id="WP_141615365.1">
    <property type="nucleotide sequence ID" value="NZ_CP041253.1"/>
</dbReference>
<reference evidence="5 6" key="1">
    <citation type="submission" date="2019-06" db="EMBL/GenBank/DDBJ databases">
        <title>Echinicola alkalisoli sp. nov. isolated from saline soil.</title>
        <authorList>
            <person name="Sun J.-Q."/>
            <person name="Xu L."/>
        </authorList>
    </citation>
    <scope>NUCLEOTIDE SEQUENCE [LARGE SCALE GENOMIC DNA]</scope>
    <source>
        <strain evidence="5 6">LN3S3</strain>
    </source>
</reference>
<dbReference type="EMBL" id="CP041253">
    <property type="protein sequence ID" value="QDH80128.1"/>
    <property type="molecule type" value="Genomic_DNA"/>
</dbReference>
<dbReference type="Gene3D" id="2.40.100.10">
    <property type="entry name" value="Cyclophilin-like"/>
    <property type="match status" value="1"/>
</dbReference>
<dbReference type="Proteomes" id="UP000316614">
    <property type="component" value="Chromosome"/>
</dbReference>
<organism evidence="5 6">
    <name type="scientific">Echinicola soli</name>
    <dbReference type="NCBI Taxonomy" id="2591634"/>
    <lineage>
        <taxon>Bacteria</taxon>
        <taxon>Pseudomonadati</taxon>
        <taxon>Bacteroidota</taxon>
        <taxon>Cytophagia</taxon>
        <taxon>Cytophagales</taxon>
        <taxon>Cyclobacteriaceae</taxon>
        <taxon>Echinicola</taxon>
    </lineage>
</organism>
<dbReference type="EC" id="3.5.2.9" evidence="5"/>
<dbReference type="NCBIfam" id="TIGR00370">
    <property type="entry name" value="5-oxoprolinase subunit PxpB"/>
    <property type="match status" value="1"/>
</dbReference>
<keyword evidence="6" id="KW-1185">Reference proteome</keyword>
<feature type="domain" description="Carboxyltransferase" evidence="4">
    <location>
        <begin position="5"/>
        <end position="203"/>
    </location>
</feature>
<name>A0A514CJZ7_9BACT</name>
<dbReference type="GO" id="GO:0005524">
    <property type="term" value="F:ATP binding"/>
    <property type="evidence" value="ECO:0007669"/>
    <property type="project" value="UniProtKB-KW"/>
</dbReference>
<dbReference type="PANTHER" id="PTHR34698">
    <property type="entry name" value="5-OXOPROLINASE SUBUNIT B"/>
    <property type="match status" value="1"/>
</dbReference>
<evidence type="ECO:0000313" key="5">
    <source>
        <dbReference type="EMBL" id="QDH80128.1"/>
    </source>
</evidence>
<dbReference type="OrthoDB" id="9778567at2"/>
<evidence type="ECO:0000256" key="3">
    <source>
        <dbReference type="ARBA" id="ARBA00022840"/>
    </source>
</evidence>
<evidence type="ECO:0000313" key="6">
    <source>
        <dbReference type="Proteomes" id="UP000316614"/>
    </source>
</evidence>
<keyword evidence="2 5" id="KW-0378">Hydrolase</keyword>
<dbReference type="InterPro" id="IPR003833">
    <property type="entry name" value="CT_C_D"/>
</dbReference>
<dbReference type="InterPro" id="IPR010016">
    <property type="entry name" value="PxpB"/>
</dbReference>
<dbReference type="Pfam" id="PF02682">
    <property type="entry name" value="CT_C_D"/>
    <property type="match status" value="1"/>
</dbReference>
<dbReference type="GO" id="GO:0017168">
    <property type="term" value="F:5-oxoprolinase (ATP-hydrolyzing) activity"/>
    <property type="evidence" value="ECO:0007669"/>
    <property type="project" value="UniProtKB-EC"/>
</dbReference>
<dbReference type="PANTHER" id="PTHR34698:SF2">
    <property type="entry name" value="5-OXOPROLINASE SUBUNIT B"/>
    <property type="match status" value="1"/>
</dbReference>
<sequence length="238" mass="27349">MSHQFKYKHISPMILELYWPASIDESTLMEMMSMKTHIQKIWQDELLEVSMGYHCLSLHFKSPFRLNDVLNELEHIAEKNGGSPVDFTRKKWMIPVWYSGKDLEKVAKHTGMAPDKIITLHQTPNYLLHFYGFMPGFMYLGGLDNQLFVPRKKQPDPLIEKGAVAIGGKQTGIYPMNSPGGWNVIGRTPVQLFDVKSDPPLKPQPGDKIKFEAVTEESYQDIISEIKEGNYQLQHEKI</sequence>
<proteinExistence type="predicted"/>
<keyword evidence="1" id="KW-0547">Nucleotide-binding</keyword>